<dbReference type="GO" id="GO:0008237">
    <property type="term" value="F:metallopeptidase activity"/>
    <property type="evidence" value="ECO:0007669"/>
    <property type="project" value="UniProtKB-KW"/>
</dbReference>
<dbReference type="Gene3D" id="3.40.390.10">
    <property type="entry name" value="Collagenase (Catalytic Domain)"/>
    <property type="match status" value="1"/>
</dbReference>
<dbReference type="PIRSF" id="PIRSF005785">
    <property type="entry name" value="Zn-prot_arch"/>
    <property type="match status" value="1"/>
</dbReference>
<protein>
    <submittedName>
        <fullName evidence="7">Peptidase M54</fullName>
    </submittedName>
</protein>
<dbReference type="GO" id="GO:0008270">
    <property type="term" value="F:zinc ion binding"/>
    <property type="evidence" value="ECO:0007669"/>
    <property type="project" value="InterPro"/>
</dbReference>
<keyword evidence="5" id="KW-0862">Zinc</keyword>
<evidence type="ECO:0000256" key="4">
    <source>
        <dbReference type="ARBA" id="ARBA00022801"/>
    </source>
</evidence>
<evidence type="ECO:0000256" key="5">
    <source>
        <dbReference type="ARBA" id="ARBA00022833"/>
    </source>
</evidence>
<sequence>MELIGFVHVGNTFNERLIARVYRKVNAYFKSKYLPIRLVYLGELELGPGYLVNIQTKEGSVKGYPLEGITELLHASLIHKQEELMQKRRIREERKEDKSKNTSRMNKIFGIVNFPLVSRNPYLDFYEKFLGIQQNFHDLRVMVISIKPFEDKNEEIFEKRLFKGILHEIGHAFGLDHCQNDCVMNPPKLIAEWDLRKEDFCKECFLELKENVEGKND</sequence>
<keyword evidence="3" id="KW-0479">Metal-binding</keyword>
<evidence type="ECO:0000256" key="3">
    <source>
        <dbReference type="ARBA" id="ARBA00022723"/>
    </source>
</evidence>
<dbReference type="RefSeq" id="WP_251947341.1">
    <property type="nucleotide sequence ID" value="NZ_CP080572.1"/>
</dbReference>
<dbReference type="PANTHER" id="PTHR15910">
    <property type="entry name" value="ARCHAEMETZINCIN"/>
    <property type="match status" value="1"/>
</dbReference>
<reference evidence="7 8" key="1">
    <citation type="submission" date="2021-08" db="EMBL/GenBank/DDBJ databases">
        <title>Thermococcus onnuriiensis IOH2.</title>
        <authorList>
            <person name="Park Y.-J."/>
        </authorList>
    </citation>
    <scope>NUCLEOTIDE SEQUENCE [LARGE SCALE GENOMIC DNA]</scope>
    <source>
        <strain evidence="7 8">IOH2</strain>
    </source>
</reference>
<dbReference type="AlphaFoldDB" id="A0A9E7SBQ9"/>
<keyword evidence="8" id="KW-1185">Reference proteome</keyword>
<accession>A0A9E7SBQ9</accession>
<keyword evidence="6" id="KW-0482">Metalloprotease</keyword>
<keyword evidence="4" id="KW-0378">Hydrolase</keyword>
<evidence type="ECO:0000313" key="7">
    <source>
        <dbReference type="EMBL" id="USG99020.1"/>
    </source>
</evidence>
<dbReference type="Proteomes" id="UP001056425">
    <property type="component" value="Chromosome"/>
</dbReference>
<dbReference type="GeneID" id="72777788"/>
<dbReference type="PANTHER" id="PTHR15910:SF1">
    <property type="entry name" value="ARCHAEMETZINCIN-2"/>
    <property type="match status" value="1"/>
</dbReference>
<dbReference type="KEGG" id="thei:K1720_05540"/>
<dbReference type="InterPro" id="IPR012091">
    <property type="entry name" value="Pept_M54_archaemetzncn_arc/bac"/>
</dbReference>
<dbReference type="EMBL" id="CP080572">
    <property type="protein sequence ID" value="USG99020.1"/>
    <property type="molecule type" value="Genomic_DNA"/>
</dbReference>
<evidence type="ECO:0000256" key="6">
    <source>
        <dbReference type="ARBA" id="ARBA00023049"/>
    </source>
</evidence>
<dbReference type="Pfam" id="PF07998">
    <property type="entry name" value="Peptidase_M54"/>
    <property type="match status" value="1"/>
</dbReference>
<dbReference type="GO" id="GO:0006508">
    <property type="term" value="P:proteolysis"/>
    <property type="evidence" value="ECO:0007669"/>
    <property type="project" value="UniProtKB-KW"/>
</dbReference>
<evidence type="ECO:0000313" key="8">
    <source>
        <dbReference type="Proteomes" id="UP001056425"/>
    </source>
</evidence>
<dbReference type="CDD" id="cd11375">
    <property type="entry name" value="Peptidase_M54"/>
    <property type="match status" value="1"/>
</dbReference>
<dbReference type="SUPFAM" id="SSF55486">
    <property type="entry name" value="Metalloproteases ('zincins'), catalytic domain"/>
    <property type="match status" value="1"/>
</dbReference>
<keyword evidence="2" id="KW-0645">Protease</keyword>
<dbReference type="InterPro" id="IPR012962">
    <property type="entry name" value="Pept_M54_archaemetzincn"/>
</dbReference>
<gene>
    <name evidence="7" type="ORF">K1720_05540</name>
</gene>
<name>A0A9E7SBQ9_9EURY</name>
<evidence type="ECO:0000256" key="2">
    <source>
        <dbReference type="ARBA" id="ARBA00022670"/>
    </source>
</evidence>
<comment type="cofactor">
    <cofactor evidence="1">
        <name>Zn(2+)</name>
        <dbReference type="ChEBI" id="CHEBI:29105"/>
    </cofactor>
</comment>
<proteinExistence type="predicted"/>
<organism evidence="7 8">
    <name type="scientific">Thermococcus argininiproducens</name>
    <dbReference type="NCBI Taxonomy" id="2866384"/>
    <lineage>
        <taxon>Archaea</taxon>
        <taxon>Methanobacteriati</taxon>
        <taxon>Methanobacteriota</taxon>
        <taxon>Thermococci</taxon>
        <taxon>Thermococcales</taxon>
        <taxon>Thermococcaceae</taxon>
        <taxon>Thermococcus</taxon>
    </lineage>
</organism>
<dbReference type="InterPro" id="IPR024079">
    <property type="entry name" value="MetalloPept_cat_dom_sf"/>
</dbReference>
<evidence type="ECO:0000256" key="1">
    <source>
        <dbReference type="ARBA" id="ARBA00001947"/>
    </source>
</evidence>